<evidence type="ECO:0000256" key="1">
    <source>
        <dbReference type="SAM" id="SignalP"/>
    </source>
</evidence>
<dbReference type="EMBL" id="CM001403">
    <property type="protein sequence ID" value="EHQ27764.1"/>
    <property type="molecule type" value="Genomic_DNA"/>
</dbReference>
<dbReference type="HOGENOM" id="CLU_082049_5_1_10"/>
<gene>
    <name evidence="3" type="ORF">Mucpa_3666</name>
</gene>
<dbReference type="InterPro" id="IPR025665">
    <property type="entry name" value="Beta-barrel_OMP_2"/>
</dbReference>
<dbReference type="RefSeq" id="WP_008508342.1">
    <property type="nucleotide sequence ID" value="NZ_CM001403.1"/>
</dbReference>
<name>H1XZS2_9SPHI</name>
<dbReference type="OrthoDB" id="753334at2"/>
<reference evidence="3" key="1">
    <citation type="submission" date="2011-09" db="EMBL/GenBank/DDBJ databases">
        <title>The permanent draft genome of Mucilaginibacter paludis DSM 18603.</title>
        <authorList>
            <consortium name="US DOE Joint Genome Institute (JGI-PGF)"/>
            <person name="Lucas S."/>
            <person name="Han J."/>
            <person name="Lapidus A."/>
            <person name="Bruce D."/>
            <person name="Goodwin L."/>
            <person name="Pitluck S."/>
            <person name="Peters L."/>
            <person name="Kyrpides N."/>
            <person name="Mavromatis K."/>
            <person name="Ivanova N."/>
            <person name="Mikhailova N."/>
            <person name="Held B."/>
            <person name="Detter J.C."/>
            <person name="Tapia R."/>
            <person name="Han C."/>
            <person name="Land M."/>
            <person name="Hauser L."/>
            <person name="Markowitz V."/>
            <person name="Cheng J.-F."/>
            <person name="Hugenholtz P."/>
            <person name="Woyke T."/>
            <person name="Wu D."/>
            <person name="Tindall B."/>
            <person name="Brambilla E."/>
            <person name="Klenk H.-P."/>
            <person name="Eisen J.A."/>
        </authorList>
    </citation>
    <scope>NUCLEOTIDE SEQUENCE [LARGE SCALE GENOMIC DNA]</scope>
    <source>
        <strain evidence="3">DSM 18603</strain>
    </source>
</reference>
<feature type="domain" description="Outer membrane protein beta-barrel" evidence="2">
    <location>
        <begin position="21"/>
        <end position="174"/>
    </location>
</feature>
<feature type="chain" id="PRO_5003558686" description="Outer membrane protein beta-barrel domain-containing protein" evidence="1">
    <location>
        <begin position="21"/>
        <end position="195"/>
    </location>
</feature>
<protein>
    <recommendedName>
        <fullName evidence="2">Outer membrane protein beta-barrel domain-containing protein</fullName>
    </recommendedName>
</protein>
<keyword evidence="1" id="KW-0732">Signal</keyword>
<proteinExistence type="predicted"/>
<dbReference type="STRING" id="714943.Mucpa_3666"/>
<sequence>MKKYLLSLAILTLITVAARAQFTLGLKGGVNISKINTDNLSESTIAGYQFGAWARLGKSTYIQPEMYIGSKGGQFNFDSNGSNAGGSAKVKFTTLDVPVLIGESFGVSHLNFRIMAGPVYSYILSKDESFSSNLGSAYRDFGNYNNSTLGYQVGAGVDLGNISIDARYEGGLTRLNEKYGQRASLFHISLGFKIL</sequence>
<evidence type="ECO:0000313" key="3">
    <source>
        <dbReference type="EMBL" id="EHQ27764.1"/>
    </source>
</evidence>
<evidence type="ECO:0000259" key="2">
    <source>
        <dbReference type="Pfam" id="PF13568"/>
    </source>
</evidence>
<dbReference type="eggNOG" id="COG3637">
    <property type="taxonomic scope" value="Bacteria"/>
</dbReference>
<evidence type="ECO:0000313" key="4">
    <source>
        <dbReference type="Proteomes" id="UP000002774"/>
    </source>
</evidence>
<organism evidence="3 4">
    <name type="scientific">Mucilaginibacter paludis DSM 18603</name>
    <dbReference type="NCBI Taxonomy" id="714943"/>
    <lineage>
        <taxon>Bacteria</taxon>
        <taxon>Pseudomonadati</taxon>
        <taxon>Bacteroidota</taxon>
        <taxon>Sphingobacteriia</taxon>
        <taxon>Sphingobacteriales</taxon>
        <taxon>Sphingobacteriaceae</taxon>
        <taxon>Mucilaginibacter</taxon>
    </lineage>
</organism>
<accession>H1XZS2</accession>
<keyword evidence="4" id="KW-1185">Reference proteome</keyword>
<dbReference type="AlphaFoldDB" id="H1XZS2"/>
<feature type="signal peptide" evidence="1">
    <location>
        <begin position="1"/>
        <end position="20"/>
    </location>
</feature>
<dbReference type="Pfam" id="PF13568">
    <property type="entry name" value="OMP_b-brl_2"/>
    <property type="match status" value="1"/>
</dbReference>
<dbReference type="Proteomes" id="UP000002774">
    <property type="component" value="Chromosome"/>
</dbReference>